<evidence type="ECO:0000256" key="1">
    <source>
        <dbReference type="ARBA" id="ARBA00008956"/>
    </source>
</evidence>
<keyword evidence="3 5" id="KW-0221">Differentiation</keyword>
<dbReference type="PANTHER" id="PTHR31791">
    <property type="entry name" value="FRIGIDA-LIKE PROTEIN 3-RELATED"/>
    <property type="match status" value="1"/>
</dbReference>
<keyword evidence="9" id="KW-1185">Reference proteome</keyword>
<dbReference type="Proteomes" id="UP001457282">
    <property type="component" value="Unassembled WGS sequence"/>
</dbReference>
<feature type="coiled-coil region" evidence="6">
    <location>
        <begin position="110"/>
        <end position="210"/>
    </location>
</feature>
<keyword evidence="4 5" id="KW-0287">Flowering</keyword>
<evidence type="ECO:0000256" key="3">
    <source>
        <dbReference type="ARBA" id="ARBA00022782"/>
    </source>
</evidence>
<dbReference type="InterPro" id="IPR012474">
    <property type="entry name" value="Frigida"/>
</dbReference>
<organism evidence="8 9">
    <name type="scientific">Rubus argutus</name>
    <name type="common">Southern blackberry</name>
    <dbReference type="NCBI Taxonomy" id="59490"/>
    <lineage>
        <taxon>Eukaryota</taxon>
        <taxon>Viridiplantae</taxon>
        <taxon>Streptophyta</taxon>
        <taxon>Embryophyta</taxon>
        <taxon>Tracheophyta</taxon>
        <taxon>Spermatophyta</taxon>
        <taxon>Magnoliopsida</taxon>
        <taxon>eudicotyledons</taxon>
        <taxon>Gunneridae</taxon>
        <taxon>Pentapetalae</taxon>
        <taxon>rosids</taxon>
        <taxon>fabids</taxon>
        <taxon>Rosales</taxon>
        <taxon>Rosaceae</taxon>
        <taxon>Rosoideae</taxon>
        <taxon>Rosoideae incertae sedis</taxon>
        <taxon>Rubus</taxon>
    </lineage>
</organism>
<sequence length="566" mass="65345">MERSIEDKLKEVECKEKEVNKYREDIKLKVEQLSVILGAIEQRKDELDLKEKQIKAAEIDIEECDRRMKSKEERLNWIEKSMAENSKLANSKEEEVRVIQGSLNVYRESIKSKESELDAILKSIERKKKEFDVKEEQIKTAQRLIEGCEKELKLKEEKLKAKGYSLRNKPIMEEWSCKLEFKERELELKDKQVESKMEEFKNGLKNAELQSLLEIVAQHEQATELSRALLGNTDKAPANSNICSTVKIEKPESLVAKNEETFSSPNLQPTATTTDARHLHGLQNQQFGESCESAYSALKCIIYDLTGKKRLNEAVGLIYTLKLLDKFPPVQIIKEYVDNGKKWCRTRIKRKKTLDEKDKITDLHIADLRVVLQCIKDYNLESECPPEDIESQISVLELFKERRRLASSSLVLKVEQQEQLQVLKASNVELQKQQEQKVSKLVKLQEQQVQKDSKVIQQQKKGNKRPTRFDHQQHERKNKYQRTSILADRQCDLPPDCPEYPNPSSSSWTHENCKYHGHFGSAANTYEIHANYGHPVQFGIPANGTNYGYGGHNFGIHQSHPCPPGS</sequence>
<evidence type="ECO:0000313" key="9">
    <source>
        <dbReference type="Proteomes" id="UP001457282"/>
    </source>
</evidence>
<name>A0AAW1W4S9_RUBAR</name>
<comment type="caution">
    <text evidence="8">The sequence shown here is derived from an EMBL/GenBank/DDBJ whole genome shotgun (WGS) entry which is preliminary data.</text>
</comment>
<evidence type="ECO:0000313" key="8">
    <source>
        <dbReference type="EMBL" id="KAK9919672.1"/>
    </source>
</evidence>
<feature type="coiled-coil region" evidence="6">
    <location>
        <begin position="5"/>
        <end position="74"/>
    </location>
</feature>
<dbReference type="Pfam" id="PF07899">
    <property type="entry name" value="Frigida"/>
    <property type="match status" value="1"/>
</dbReference>
<evidence type="ECO:0000256" key="6">
    <source>
        <dbReference type="SAM" id="Coils"/>
    </source>
</evidence>
<feature type="region of interest" description="Disordered" evidence="7">
    <location>
        <begin position="452"/>
        <end position="482"/>
    </location>
</feature>
<dbReference type="GO" id="GO:0009908">
    <property type="term" value="P:flower development"/>
    <property type="evidence" value="ECO:0007669"/>
    <property type="project" value="UniProtKB-KW"/>
</dbReference>
<dbReference type="EMBL" id="JBEDUW010000006">
    <property type="protein sequence ID" value="KAK9919672.1"/>
    <property type="molecule type" value="Genomic_DNA"/>
</dbReference>
<evidence type="ECO:0000256" key="2">
    <source>
        <dbReference type="ARBA" id="ARBA00022473"/>
    </source>
</evidence>
<evidence type="ECO:0000256" key="4">
    <source>
        <dbReference type="ARBA" id="ARBA00023089"/>
    </source>
</evidence>
<dbReference type="AlphaFoldDB" id="A0AAW1W4S9"/>
<reference evidence="8 9" key="1">
    <citation type="journal article" date="2023" name="G3 (Bethesda)">
        <title>A chromosome-length genome assembly and annotation of blackberry (Rubus argutus, cv. 'Hillquist').</title>
        <authorList>
            <person name="Bruna T."/>
            <person name="Aryal R."/>
            <person name="Dudchenko O."/>
            <person name="Sargent D.J."/>
            <person name="Mead D."/>
            <person name="Buti M."/>
            <person name="Cavallini A."/>
            <person name="Hytonen T."/>
            <person name="Andres J."/>
            <person name="Pham M."/>
            <person name="Weisz D."/>
            <person name="Mascagni F."/>
            <person name="Usai G."/>
            <person name="Natali L."/>
            <person name="Bassil N."/>
            <person name="Fernandez G.E."/>
            <person name="Lomsadze A."/>
            <person name="Armour M."/>
            <person name="Olukolu B."/>
            <person name="Poorten T."/>
            <person name="Britton C."/>
            <person name="Davik J."/>
            <person name="Ashrafi H."/>
            <person name="Aiden E.L."/>
            <person name="Borodovsky M."/>
            <person name="Worthington M."/>
        </authorList>
    </citation>
    <scope>NUCLEOTIDE SEQUENCE [LARGE SCALE GENOMIC DNA]</scope>
    <source>
        <strain evidence="8">PI 553951</strain>
    </source>
</reference>
<evidence type="ECO:0000256" key="7">
    <source>
        <dbReference type="SAM" id="MobiDB-lite"/>
    </source>
</evidence>
<comment type="similarity">
    <text evidence="1 5">Belongs to the Frigida family.</text>
</comment>
<gene>
    <name evidence="8" type="ORF">M0R45_028257</name>
</gene>
<feature type="coiled-coil region" evidence="6">
    <location>
        <begin position="413"/>
        <end position="447"/>
    </location>
</feature>
<proteinExistence type="inferred from homology"/>
<protein>
    <recommendedName>
        <fullName evidence="5">FRIGIDA-like protein</fullName>
    </recommendedName>
</protein>
<dbReference type="GO" id="GO:0030154">
    <property type="term" value="P:cell differentiation"/>
    <property type="evidence" value="ECO:0007669"/>
    <property type="project" value="UniProtKB-KW"/>
</dbReference>
<evidence type="ECO:0000256" key="5">
    <source>
        <dbReference type="RuleBase" id="RU364012"/>
    </source>
</evidence>
<accession>A0AAW1W4S9</accession>
<dbReference type="PANTHER" id="PTHR31791:SF70">
    <property type="entry name" value="FRIGIDA-LIKE PROTEIN"/>
    <property type="match status" value="1"/>
</dbReference>
<keyword evidence="6" id="KW-0175">Coiled coil</keyword>
<keyword evidence="2 5" id="KW-0217">Developmental protein</keyword>